<evidence type="ECO:0000313" key="1">
    <source>
        <dbReference type="EMBL" id="KKN42763.1"/>
    </source>
</evidence>
<proteinExistence type="predicted"/>
<name>A0A0F9TMY6_9ZZZZ</name>
<protein>
    <submittedName>
        <fullName evidence="1">Uncharacterized protein</fullName>
    </submittedName>
</protein>
<organism evidence="1">
    <name type="scientific">marine sediment metagenome</name>
    <dbReference type="NCBI Taxonomy" id="412755"/>
    <lineage>
        <taxon>unclassified sequences</taxon>
        <taxon>metagenomes</taxon>
        <taxon>ecological metagenomes</taxon>
    </lineage>
</organism>
<dbReference type="AlphaFoldDB" id="A0A0F9TMY6"/>
<sequence>MLKINNRKLITSLTSVSTIGLLLILFSTSVLAISTTRPISDFTATNDNIAAWADPESELIIFPHGWYIYGFPSGPQSIADCIPSGSVLEKDLKDGQIMYKVNLHVKGALMVVANSTSGTILVEGEMEYLFQVTIIVYDGVLGDPVPNLLEIWWPELFLPPGADPIGEGTFSHLTGSGTGIFLVDALGFTAGDAVNVKVNQVGLTKPEGHPFYPELWPVEFIFFH</sequence>
<accession>A0A0F9TMY6</accession>
<gene>
    <name evidence="1" type="ORF">LCGC14_0710060</name>
</gene>
<dbReference type="EMBL" id="LAZR01001558">
    <property type="protein sequence ID" value="KKN42763.1"/>
    <property type="molecule type" value="Genomic_DNA"/>
</dbReference>
<reference evidence="1" key="1">
    <citation type="journal article" date="2015" name="Nature">
        <title>Complex archaea that bridge the gap between prokaryotes and eukaryotes.</title>
        <authorList>
            <person name="Spang A."/>
            <person name="Saw J.H."/>
            <person name="Jorgensen S.L."/>
            <person name="Zaremba-Niedzwiedzka K."/>
            <person name="Martijn J."/>
            <person name="Lind A.E."/>
            <person name="van Eijk R."/>
            <person name="Schleper C."/>
            <person name="Guy L."/>
            <person name="Ettema T.J."/>
        </authorList>
    </citation>
    <scope>NUCLEOTIDE SEQUENCE</scope>
</reference>
<comment type="caution">
    <text evidence="1">The sequence shown here is derived from an EMBL/GenBank/DDBJ whole genome shotgun (WGS) entry which is preliminary data.</text>
</comment>